<evidence type="ECO:0000256" key="2">
    <source>
        <dbReference type="ARBA" id="ARBA00022692"/>
    </source>
</evidence>
<dbReference type="SUPFAM" id="SSF56176">
    <property type="entry name" value="FAD-binding/transporter-associated domain-like"/>
    <property type="match status" value="1"/>
</dbReference>
<dbReference type="Pfam" id="PF03471">
    <property type="entry name" value="CorC_HlyC"/>
    <property type="match status" value="1"/>
</dbReference>
<dbReference type="PROSITE" id="PS51371">
    <property type="entry name" value="CBS"/>
    <property type="match status" value="1"/>
</dbReference>
<dbReference type="SMART" id="SM01091">
    <property type="entry name" value="CorC_HlyC"/>
    <property type="match status" value="1"/>
</dbReference>
<evidence type="ECO:0000256" key="5">
    <source>
        <dbReference type="ARBA" id="ARBA00023122"/>
    </source>
</evidence>
<accession>A0A934WYJ3</accession>
<dbReference type="InterPro" id="IPR000644">
    <property type="entry name" value="CBS_dom"/>
</dbReference>
<evidence type="ECO:0000256" key="9">
    <source>
        <dbReference type="SAM" id="Phobius"/>
    </source>
</evidence>
<dbReference type="InterPro" id="IPR044751">
    <property type="entry name" value="Ion_transp-like_CBS"/>
</dbReference>
<dbReference type="InterPro" id="IPR046342">
    <property type="entry name" value="CBS_dom_sf"/>
</dbReference>
<feature type="domain" description="CNNM transmembrane" evidence="11">
    <location>
        <begin position="1"/>
        <end position="194"/>
    </location>
</feature>
<comment type="caution">
    <text evidence="12">The sequence shown here is derived from an EMBL/GenBank/DDBJ whole genome shotgun (WGS) entry which is preliminary data.</text>
</comment>
<keyword evidence="4 8" id="KW-1133">Transmembrane helix</keyword>
<keyword evidence="2 8" id="KW-0812">Transmembrane</keyword>
<sequence length="428" mass="48679">MESNYILYIVISLLFSAFFSGIEIAFVSSNKLHIELQSQQGVISGRILSKFLNKPSSFIGTMLVGNTISLVVYGIYMAKMIEPVLIEHLPLFLQNDAFILLSQTVVSTLLVLTVAEFLPKSIFLLNPNGLLIFFAIPLWIIYYVTYPVVFGIVGLSKLFIKHILRLDYSEDKPVFGLTDLDHFVRATAQLDHQENKVELDRRIFNNALEFKTIKVRECMIPRTEVVAVDVEDEMNELREAFTDSGHSKVLIYKESIDDIIGYCHSLALFKKPNKIQEILTPIIIVPETMPANELMIQFIQERKSLALVVDEFGGTSGIVSLEDIIEEIFGEIQDEHDDEDLTEIQISENTYSFSARLEIDYLNEKYNLDIPEGDYDTLGGFILSITENFPTLHEVVKKPPFTFIIESMEENRIDLAKLIISDPSDNTK</sequence>
<dbReference type="EMBL" id="JAEQBW010000004">
    <property type="protein sequence ID" value="MBK6265548.1"/>
    <property type="molecule type" value="Genomic_DNA"/>
</dbReference>
<dbReference type="SUPFAM" id="SSF54631">
    <property type="entry name" value="CBS-domain pair"/>
    <property type="match status" value="1"/>
</dbReference>
<evidence type="ECO:0000256" key="4">
    <source>
        <dbReference type="ARBA" id="ARBA00022989"/>
    </source>
</evidence>
<evidence type="ECO:0000259" key="11">
    <source>
        <dbReference type="PROSITE" id="PS51846"/>
    </source>
</evidence>
<dbReference type="PROSITE" id="PS51846">
    <property type="entry name" value="CNNM"/>
    <property type="match status" value="1"/>
</dbReference>
<evidence type="ECO:0000256" key="7">
    <source>
        <dbReference type="PROSITE-ProRule" id="PRU00703"/>
    </source>
</evidence>
<feature type="transmembrane region" description="Helical" evidence="9">
    <location>
        <begin position="58"/>
        <end position="78"/>
    </location>
</feature>
<gene>
    <name evidence="12" type="ORF">JKA74_10910</name>
</gene>
<evidence type="ECO:0000256" key="3">
    <source>
        <dbReference type="ARBA" id="ARBA00022737"/>
    </source>
</evidence>
<evidence type="ECO:0000313" key="13">
    <source>
        <dbReference type="Proteomes" id="UP000611723"/>
    </source>
</evidence>
<proteinExistence type="predicted"/>
<dbReference type="Gene3D" id="3.30.465.10">
    <property type="match status" value="1"/>
</dbReference>
<dbReference type="Pfam" id="PF00571">
    <property type="entry name" value="CBS"/>
    <property type="match status" value="1"/>
</dbReference>
<dbReference type="GO" id="GO:0005886">
    <property type="term" value="C:plasma membrane"/>
    <property type="evidence" value="ECO:0007669"/>
    <property type="project" value="TreeGrafter"/>
</dbReference>
<keyword evidence="13" id="KW-1185">Reference proteome</keyword>
<dbReference type="RefSeq" id="WP_201431228.1">
    <property type="nucleotide sequence ID" value="NZ_JAEQBW010000004.1"/>
</dbReference>
<dbReference type="GO" id="GO:0050660">
    <property type="term" value="F:flavin adenine dinucleotide binding"/>
    <property type="evidence" value="ECO:0007669"/>
    <property type="project" value="InterPro"/>
</dbReference>
<keyword evidence="3" id="KW-0677">Repeat</keyword>
<dbReference type="InterPro" id="IPR002550">
    <property type="entry name" value="CNNM"/>
</dbReference>
<evidence type="ECO:0000259" key="10">
    <source>
        <dbReference type="PROSITE" id="PS51371"/>
    </source>
</evidence>
<dbReference type="InterPro" id="IPR005170">
    <property type="entry name" value="Transptr-assoc_dom"/>
</dbReference>
<keyword evidence="6 8" id="KW-0472">Membrane</keyword>
<reference evidence="12" key="1">
    <citation type="submission" date="2021-01" db="EMBL/GenBank/DDBJ databases">
        <title>Marivirga aurantiaca sp. nov., isolated from intertidal surface sediments.</title>
        <authorList>
            <person name="Zhang M."/>
        </authorList>
    </citation>
    <scope>NUCLEOTIDE SEQUENCE</scope>
    <source>
        <strain evidence="12">S37H4</strain>
    </source>
</reference>
<dbReference type="Gene3D" id="3.10.580.10">
    <property type="entry name" value="CBS-domain"/>
    <property type="match status" value="1"/>
</dbReference>
<comment type="subcellular location">
    <subcellularLocation>
        <location evidence="1">Membrane</location>
        <topology evidence="1">Multi-pass membrane protein</topology>
    </subcellularLocation>
</comment>
<protein>
    <submittedName>
        <fullName evidence="12">HlyC/CorC family transporter</fullName>
    </submittedName>
</protein>
<dbReference type="Proteomes" id="UP000611723">
    <property type="component" value="Unassembled WGS sequence"/>
</dbReference>
<evidence type="ECO:0000256" key="6">
    <source>
        <dbReference type="ARBA" id="ARBA00023136"/>
    </source>
</evidence>
<dbReference type="PANTHER" id="PTHR22777:SF17">
    <property type="entry name" value="UPF0053 PROTEIN SLL0260"/>
    <property type="match status" value="1"/>
</dbReference>
<dbReference type="PANTHER" id="PTHR22777">
    <property type="entry name" value="HEMOLYSIN-RELATED"/>
    <property type="match status" value="1"/>
</dbReference>
<dbReference type="InterPro" id="IPR036318">
    <property type="entry name" value="FAD-bd_PCMH-like_sf"/>
</dbReference>
<dbReference type="CDD" id="cd04590">
    <property type="entry name" value="CBS_pair_CorC_HlyC_assoc"/>
    <property type="match status" value="1"/>
</dbReference>
<organism evidence="12 13">
    <name type="scientific">Marivirga aurantiaca</name>
    <dbReference type="NCBI Taxonomy" id="2802615"/>
    <lineage>
        <taxon>Bacteria</taxon>
        <taxon>Pseudomonadati</taxon>
        <taxon>Bacteroidota</taxon>
        <taxon>Cytophagia</taxon>
        <taxon>Cytophagales</taxon>
        <taxon>Marivirgaceae</taxon>
        <taxon>Marivirga</taxon>
    </lineage>
</organism>
<feature type="transmembrane region" description="Helical" evidence="9">
    <location>
        <begin position="6"/>
        <end position="27"/>
    </location>
</feature>
<feature type="transmembrane region" description="Helical" evidence="9">
    <location>
        <begin position="130"/>
        <end position="155"/>
    </location>
</feature>
<feature type="transmembrane region" description="Helical" evidence="9">
    <location>
        <begin position="98"/>
        <end position="118"/>
    </location>
</feature>
<name>A0A934WYJ3_9BACT</name>
<keyword evidence="5 7" id="KW-0129">CBS domain</keyword>
<feature type="domain" description="CBS" evidence="10">
    <location>
        <begin position="278"/>
        <end position="335"/>
    </location>
</feature>
<evidence type="ECO:0000313" key="12">
    <source>
        <dbReference type="EMBL" id="MBK6265548.1"/>
    </source>
</evidence>
<evidence type="ECO:0000256" key="8">
    <source>
        <dbReference type="PROSITE-ProRule" id="PRU01193"/>
    </source>
</evidence>
<dbReference type="AlphaFoldDB" id="A0A934WYJ3"/>
<dbReference type="InterPro" id="IPR016169">
    <property type="entry name" value="FAD-bd_PCMH_sub2"/>
</dbReference>
<dbReference type="Pfam" id="PF01595">
    <property type="entry name" value="CNNM"/>
    <property type="match status" value="1"/>
</dbReference>
<evidence type="ECO:0000256" key="1">
    <source>
        <dbReference type="ARBA" id="ARBA00004141"/>
    </source>
</evidence>